<accession>A0ABP9DKC2</accession>
<dbReference type="EMBL" id="BAABJX010000059">
    <property type="protein sequence ID" value="GAA4848567.1"/>
    <property type="molecule type" value="Genomic_DNA"/>
</dbReference>
<evidence type="ECO:0000313" key="1">
    <source>
        <dbReference type="EMBL" id="GAA4848567.1"/>
    </source>
</evidence>
<proteinExistence type="predicted"/>
<comment type="caution">
    <text evidence="1">The sequence shown here is derived from an EMBL/GenBank/DDBJ whole genome shotgun (WGS) entry which is preliminary data.</text>
</comment>
<protein>
    <recommendedName>
        <fullName evidence="3">DUF4377 domain-containing protein</fullName>
    </recommendedName>
</protein>
<evidence type="ECO:0008006" key="3">
    <source>
        <dbReference type="Google" id="ProtNLM"/>
    </source>
</evidence>
<dbReference type="RefSeq" id="WP_345374468.1">
    <property type="nucleotide sequence ID" value="NZ_BAABJX010000059.1"/>
</dbReference>
<name>A0ABP9DKC2_9BACT</name>
<reference evidence="2" key="1">
    <citation type="journal article" date="2019" name="Int. J. Syst. Evol. Microbiol.">
        <title>The Global Catalogue of Microorganisms (GCM) 10K type strain sequencing project: providing services to taxonomists for standard genome sequencing and annotation.</title>
        <authorList>
            <consortium name="The Broad Institute Genomics Platform"/>
            <consortium name="The Broad Institute Genome Sequencing Center for Infectious Disease"/>
            <person name="Wu L."/>
            <person name="Ma J."/>
        </authorList>
    </citation>
    <scope>NUCLEOTIDE SEQUENCE [LARGE SCALE GENOMIC DNA]</scope>
    <source>
        <strain evidence="2">JCM 18326</strain>
    </source>
</reference>
<keyword evidence="2" id="KW-1185">Reference proteome</keyword>
<organism evidence="1 2">
    <name type="scientific">Algivirga pacifica</name>
    <dbReference type="NCBI Taxonomy" id="1162670"/>
    <lineage>
        <taxon>Bacteria</taxon>
        <taxon>Pseudomonadati</taxon>
        <taxon>Bacteroidota</taxon>
        <taxon>Cytophagia</taxon>
        <taxon>Cytophagales</taxon>
        <taxon>Flammeovirgaceae</taxon>
        <taxon>Algivirga</taxon>
    </lineage>
</organism>
<dbReference type="Proteomes" id="UP001500298">
    <property type="component" value="Unassembled WGS sequence"/>
</dbReference>
<sequence>MFKYFSQYIAILFLLGILDSCMSEFYTEVLPDKEEVITSDSELIPLLQQMAENDGSVDDILDESSCLMMVFPVTITFEEEDNQDGQEEDKIEQDVTIYSLQELTEYQEILEEKDWELTYPFEVVLPNYNVVEVKNENGFSGLQNTCNRGRKHCFDFVYPITVSSYAIEQEQSEVTVIESKKELYLLLEGLSEEVYLTFNYPLSLVQEDKENIVEVNTQKSLYDILRKNKCD</sequence>
<evidence type="ECO:0000313" key="2">
    <source>
        <dbReference type="Proteomes" id="UP001500298"/>
    </source>
</evidence>
<gene>
    <name evidence="1" type="ORF">GCM10023331_36590</name>
</gene>